<dbReference type="PROSITE" id="PS51257">
    <property type="entry name" value="PROKAR_LIPOPROTEIN"/>
    <property type="match status" value="1"/>
</dbReference>
<dbReference type="AlphaFoldDB" id="A0A3N4NF47"/>
<protein>
    <submittedName>
        <fullName evidence="2">Uncharacterized protein</fullName>
    </submittedName>
</protein>
<evidence type="ECO:0000256" key="1">
    <source>
        <dbReference type="SAM" id="SignalP"/>
    </source>
</evidence>
<feature type="chain" id="PRO_5018212759" evidence="1">
    <location>
        <begin position="25"/>
        <end position="515"/>
    </location>
</feature>
<gene>
    <name evidence="2" type="ORF">EGM88_12815</name>
</gene>
<evidence type="ECO:0000313" key="2">
    <source>
        <dbReference type="EMBL" id="RPD93378.1"/>
    </source>
</evidence>
<feature type="signal peptide" evidence="1">
    <location>
        <begin position="1"/>
        <end position="24"/>
    </location>
</feature>
<dbReference type="EMBL" id="RPFJ01000030">
    <property type="protein sequence ID" value="RPD93378.1"/>
    <property type="molecule type" value="Genomic_DNA"/>
</dbReference>
<name>A0A3N4NF47_9FLAO</name>
<dbReference type="PANTHER" id="PTHR41339:SF1">
    <property type="entry name" value="SECRETED PROTEIN"/>
    <property type="match status" value="1"/>
</dbReference>
<proteinExistence type="predicted"/>
<sequence length="515" mass="55985">MLKTINFNRISMLSSIFLIIFALASCSSDDDPKELPAIPILSIDGDNEVVVKNGETIHVTLSLNAAGGNKSLVVNKGGGFLEEIPLNATASTYTYSNQSVDENAEEGEEIEFEFILVDTENQESSAVSFKVFSAKYDLITIGSEKVYDVNISGGVVESGTNIKFIEGRNYYISEDVTFLDGSSLNIESGVTVYLNAGQEPSVGIKAESGTLVDIQGTATNPVVMTSSKTLTGDAKAGDWDTFELEDMSNAVVRFLRSEYADTGLRLDNCDNTNTVEYIQSFMSSGEGIYITDNNINLKYLINTKSEDSGYRIGDDYNGKMQFIINVGADNDESEFYVRENASVIAANMTLLGPGEDAEEGGDLIEIKSEANTFKIYSSIVAESVDEDIKFSGDMPITDLNGVNVLAYSYFFNNDDPLKDNASDFFGTFNEDGSLATNPFFNNAIALEEDGDIDFEKIDGIGVDDFIPDATVTAKESFDPSTIDSFFTSVTFVGAVENEANDWTKGWVKNPDGSIR</sequence>
<dbReference type="PANTHER" id="PTHR41339">
    <property type="entry name" value="LIPL48"/>
    <property type="match status" value="1"/>
</dbReference>
<dbReference type="Proteomes" id="UP000270856">
    <property type="component" value="Unassembled WGS sequence"/>
</dbReference>
<organism evidence="2 3">
    <name type="scientific">Aureibaculum marinum</name>
    <dbReference type="NCBI Taxonomy" id="2487930"/>
    <lineage>
        <taxon>Bacteria</taxon>
        <taxon>Pseudomonadati</taxon>
        <taxon>Bacteroidota</taxon>
        <taxon>Flavobacteriia</taxon>
        <taxon>Flavobacteriales</taxon>
        <taxon>Flavobacteriaceae</taxon>
        <taxon>Aureibaculum</taxon>
    </lineage>
</organism>
<reference evidence="2 3" key="1">
    <citation type="submission" date="2018-11" db="EMBL/GenBank/DDBJ databases">
        <title>Aureibaculum marinum gen. nov., sp. nov., a member of the family Flavobacteriaceae isolated from the Bohai Sea.</title>
        <authorList>
            <person name="Ji X."/>
        </authorList>
    </citation>
    <scope>NUCLEOTIDE SEQUENCE [LARGE SCALE GENOMIC DNA]</scope>
    <source>
        <strain evidence="2 3">BH-SD17</strain>
    </source>
</reference>
<keyword evidence="1" id="KW-0732">Signal</keyword>
<comment type="caution">
    <text evidence="2">The sequence shown here is derived from an EMBL/GenBank/DDBJ whole genome shotgun (WGS) entry which is preliminary data.</text>
</comment>
<accession>A0A3N4NF47</accession>
<evidence type="ECO:0000313" key="3">
    <source>
        <dbReference type="Proteomes" id="UP000270856"/>
    </source>
</evidence>
<dbReference type="OrthoDB" id="1521716at2"/>
<dbReference type="RefSeq" id="WP_123898817.1">
    <property type="nucleotide sequence ID" value="NZ_RPFJ01000030.1"/>
</dbReference>
<keyword evidence="3" id="KW-1185">Reference proteome</keyword>